<reference evidence="2 3" key="1">
    <citation type="submission" date="2018-09" db="EMBL/GenBank/DDBJ databases">
        <title>Genomic investigation of the strawberry pathogen Phytophthora fragariae indicates pathogenicity is determined by transcriptional variation in three key races.</title>
        <authorList>
            <person name="Adams T.M."/>
            <person name="Armitage A.D."/>
            <person name="Sobczyk M.K."/>
            <person name="Bates H.J."/>
            <person name="Dunwell J.M."/>
            <person name="Nellist C.F."/>
            <person name="Harrison R.J."/>
        </authorList>
    </citation>
    <scope>NUCLEOTIDE SEQUENCE [LARGE SCALE GENOMIC DNA]</scope>
    <source>
        <strain evidence="2 3">BC-23</strain>
    </source>
</reference>
<gene>
    <name evidence="2" type="ORF">PF004_g501</name>
</gene>
<feature type="compositionally biased region" description="Acidic residues" evidence="1">
    <location>
        <begin position="1"/>
        <end position="11"/>
    </location>
</feature>
<dbReference type="EMBL" id="QXGC01000009">
    <property type="protein sequence ID" value="KAE9255650.1"/>
    <property type="molecule type" value="Genomic_DNA"/>
</dbReference>
<dbReference type="Proteomes" id="UP000476176">
    <property type="component" value="Unassembled WGS sequence"/>
</dbReference>
<proteinExistence type="predicted"/>
<evidence type="ECO:0000313" key="2">
    <source>
        <dbReference type="EMBL" id="KAE9255650.1"/>
    </source>
</evidence>
<dbReference type="AlphaFoldDB" id="A0A6G0PVL6"/>
<comment type="caution">
    <text evidence="2">The sequence shown here is derived from an EMBL/GenBank/DDBJ whole genome shotgun (WGS) entry which is preliminary data.</text>
</comment>
<sequence>MDVDAEDEDEATSAYQEHDNEEGDATRDPCSRITALVETDEPDGLAELEMYAAFAAVAMAYVEEKADLEQTVWHESELHTQLQ</sequence>
<organism evidence="2 3">
    <name type="scientific">Phytophthora fragariae</name>
    <dbReference type="NCBI Taxonomy" id="53985"/>
    <lineage>
        <taxon>Eukaryota</taxon>
        <taxon>Sar</taxon>
        <taxon>Stramenopiles</taxon>
        <taxon>Oomycota</taxon>
        <taxon>Peronosporomycetes</taxon>
        <taxon>Peronosporales</taxon>
        <taxon>Peronosporaceae</taxon>
        <taxon>Phytophthora</taxon>
    </lineage>
</organism>
<accession>A0A6G0PVL6</accession>
<evidence type="ECO:0000256" key="1">
    <source>
        <dbReference type="SAM" id="MobiDB-lite"/>
    </source>
</evidence>
<name>A0A6G0PVL6_9STRA</name>
<protein>
    <submittedName>
        <fullName evidence="2">Uncharacterized protein</fullName>
    </submittedName>
</protein>
<evidence type="ECO:0000313" key="3">
    <source>
        <dbReference type="Proteomes" id="UP000476176"/>
    </source>
</evidence>
<feature type="region of interest" description="Disordered" evidence="1">
    <location>
        <begin position="1"/>
        <end position="29"/>
    </location>
</feature>